<proteinExistence type="predicted"/>
<organism evidence="1">
    <name type="scientific">Billgrantia gudaonensis</name>
    <dbReference type="NCBI Taxonomy" id="376427"/>
    <lineage>
        <taxon>Bacteria</taxon>
        <taxon>Pseudomonadati</taxon>
        <taxon>Pseudomonadota</taxon>
        <taxon>Gammaproteobacteria</taxon>
        <taxon>Oceanospirillales</taxon>
        <taxon>Halomonadaceae</taxon>
        <taxon>Billgrantia</taxon>
    </lineage>
</organism>
<dbReference type="AlphaFoldDB" id="A0A432JKD9"/>
<protein>
    <submittedName>
        <fullName evidence="1">Uncharacterized protein</fullName>
    </submittedName>
</protein>
<name>A0A432JKD9_9GAMM</name>
<evidence type="ECO:0000313" key="1">
    <source>
        <dbReference type="EMBL" id="RUA22695.1"/>
    </source>
</evidence>
<dbReference type="EMBL" id="RXHI01000011">
    <property type="protein sequence ID" value="RUA22695.1"/>
    <property type="molecule type" value="Genomic_DNA"/>
</dbReference>
<comment type="caution">
    <text evidence="1">The sequence shown here is derived from an EMBL/GenBank/DDBJ whole genome shotgun (WGS) entry which is preliminary data.</text>
</comment>
<reference evidence="1" key="1">
    <citation type="submission" date="2018-12" db="EMBL/GenBank/DDBJ databases">
        <authorList>
            <person name="Jadhav K."/>
            <person name="Kushwaha B."/>
            <person name="Jadhav I."/>
        </authorList>
    </citation>
    <scope>NUCLEOTIDE SEQUENCE [LARGE SCALE GENOMIC DNA]</scope>
    <source>
        <strain evidence="1">SBS 10</strain>
    </source>
</reference>
<accession>A0A432JKD9</accession>
<gene>
    <name evidence="1" type="ORF">DSL92_04160</name>
</gene>
<sequence>MRLSPLDGNVGWQMNHTSLIIGLPRRSEVIGKLLRLRPLPDTRATFDAGFRDVLGPARSGMAECELVTRSPDVSVIQGTAYTNRLGFRAFAGWQISST</sequence>